<dbReference type="PANTHER" id="PTHR21366">
    <property type="entry name" value="GLYOXALASE FAMILY PROTEIN"/>
    <property type="match status" value="1"/>
</dbReference>
<evidence type="ECO:0000259" key="16">
    <source>
        <dbReference type="PROSITE" id="PS51819"/>
    </source>
</evidence>
<evidence type="ECO:0000256" key="15">
    <source>
        <dbReference type="RuleBase" id="RU000683"/>
    </source>
</evidence>
<dbReference type="InterPro" id="IPR050383">
    <property type="entry name" value="GlyoxalaseI/FosfomycinResist"/>
</dbReference>
<feature type="domain" description="VOC" evidence="16">
    <location>
        <begin position="8"/>
        <end position="123"/>
    </location>
</feature>
<gene>
    <name evidence="17" type="ORF">HHL15_10310</name>
</gene>
<dbReference type="CDD" id="cd07265">
    <property type="entry name" value="2_3_CTD_N"/>
    <property type="match status" value="1"/>
</dbReference>
<dbReference type="RefSeq" id="WP_169145671.1">
    <property type="nucleotide sequence ID" value="NZ_JABBGA010000006.1"/>
</dbReference>
<keyword evidence="12 15" id="KW-0408">Iron</keyword>
<keyword evidence="8" id="KW-0677">Repeat</keyword>
<dbReference type="PROSITE" id="PS51819">
    <property type="entry name" value="VOC"/>
    <property type="match status" value="2"/>
</dbReference>
<dbReference type="InterPro" id="IPR017624">
    <property type="entry name" value="Catechol_2-3_dOase"/>
</dbReference>
<comment type="catalytic activity">
    <reaction evidence="1">
        <text>catechol + O2 = (2Z,4E)-2-hydroxy-6-oxohexa-2,4-dienoate + H(+)</text>
        <dbReference type="Rhea" id="RHEA:17337"/>
        <dbReference type="ChEBI" id="CHEBI:15378"/>
        <dbReference type="ChEBI" id="CHEBI:15379"/>
        <dbReference type="ChEBI" id="CHEBI:18135"/>
        <dbReference type="ChEBI" id="CHEBI:71198"/>
        <dbReference type="EC" id="1.13.11.2"/>
    </reaction>
</comment>
<evidence type="ECO:0000256" key="10">
    <source>
        <dbReference type="ARBA" id="ARBA00022964"/>
    </source>
</evidence>
<dbReference type="InterPro" id="IPR054560">
    <property type="entry name" value="XylE-like_N"/>
</dbReference>
<keyword evidence="11 15" id="KW-0560">Oxidoreductase</keyword>
<evidence type="ECO:0000256" key="14">
    <source>
        <dbReference type="ARBA" id="ARBA00031146"/>
    </source>
</evidence>
<sequence length="309" mass="34762">MATTGVMRPGHIQLRVLDIGESVHFYKNVLGLVETGRDPQGRVYLKAWDERDHNSVVLREADSAGMDYIGFKVRDRATLEKLDADLRAYGVGTERIPAGELLETGERVRFSLPTGHVMELYADKTDVGNGQPYTNPDPWTPQAEQGIAPVRFDHCLLYGPDLEGNLKLLTEVLGFSLVERVLMEDGKSDLAIFVSCSHKAHDLAFVRHPEPGKLHHLSFLLQSWEQVLRAADLMSMNKVSIDIGPTRHGITRGTTIYAFDPSGNRFETFSGGYDFYPDHQPLTWTFEEVGTGIFYHDRKLNERFLSVVT</sequence>
<dbReference type="AlphaFoldDB" id="A0A848G5B9"/>
<name>A0A848G5B9_9RHOO</name>
<dbReference type="NCBIfam" id="TIGR03211">
    <property type="entry name" value="catechol_2_3"/>
    <property type="match status" value="1"/>
</dbReference>
<dbReference type="InterPro" id="IPR000486">
    <property type="entry name" value="Xdiol_ring_cleave_dOase_1/2"/>
</dbReference>
<evidence type="ECO:0000256" key="1">
    <source>
        <dbReference type="ARBA" id="ARBA00000163"/>
    </source>
</evidence>
<evidence type="ECO:0000256" key="3">
    <source>
        <dbReference type="ARBA" id="ARBA00008784"/>
    </source>
</evidence>
<dbReference type="InterPro" id="IPR004360">
    <property type="entry name" value="Glyas_Fos-R_dOase_dom"/>
</dbReference>
<comment type="caution">
    <text evidence="17">The sequence shown here is derived from an EMBL/GenBank/DDBJ whole genome shotgun (WGS) entry which is preliminary data.</text>
</comment>
<dbReference type="Gene3D" id="3.10.180.10">
    <property type="entry name" value="2,3-Dihydroxybiphenyl 1,2-Dioxygenase, domain 1"/>
    <property type="match status" value="2"/>
</dbReference>
<evidence type="ECO:0000313" key="17">
    <source>
        <dbReference type="EMBL" id="NML26135.1"/>
    </source>
</evidence>
<evidence type="ECO:0000256" key="8">
    <source>
        <dbReference type="ARBA" id="ARBA00022737"/>
    </source>
</evidence>
<evidence type="ECO:0000256" key="11">
    <source>
        <dbReference type="ARBA" id="ARBA00023002"/>
    </source>
</evidence>
<evidence type="ECO:0000256" key="5">
    <source>
        <dbReference type="ARBA" id="ARBA00013117"/>
    </source>
</evidence>
<evidence type="ECO:0000256" key="6">
    <source>
        <dbReference type="ARBA" id="ARBA00022190"/>
    </source>
</evidence>
<comment type="subunit">
    <text evidence="4">Homotetramer.</text>
</comment>
<dbReference type="PROSITE" id="PS00082">
    <property type="entry name" value="EXTRADIOL_DIOXYGENAS"/>
    <property type="match status" value="1"/>
</dbReference>
<keyword evidence="18" id="KW-1185">Reference proteome</keyword>
<evidence type="ECO:0000256" key="9">
    <source>
        <dbReference type="ARBA" id="ARBA00022797"/>
    </source>
</evidence>
<comment type="similarity">
    <text evidence="3 15">Belongs to the extradiol ring-cleavage dioxygenase family.</text>
</comment>
<evidence type="ECO:0000256" key="12">
    <source>
        <dbReference type="ARBA" id="ARBA00023004"/>
    </source>
</evidence>
<keyword evidence="10 15" id="KW-0223">Dioxygenase</keyword>
<reference evidence="17 18" key="1">
    <citation type="submission" date="2020-04" db="EMBL/GenBank/DDBJ databases">
        <title>Zoogloea sp. G-4-1-14 isolated from soil.</title>
        <authorList>
            <person name="Dahal R.H."/>
        </authorList>
    </citation>
    <scope>NUCLEOTIDE SEQUENCE [LARGE SCALE GENOMIC DNA]</scope>
    <source>
        <strain evidence="17 18">G-4-1-14</strain>
    </source>
</reference>
<dbReference type="EC" id="1.13.11.2" evidence="5"/>
<evidence type="ECO:0000256" key="13">
    <source>
        <dbReference type="ARBA" id="ARBA00030369"/>
    </source>
</evidence>
<evidence type="ECO:0000256" key="2">
    <source>
        <dbReference type="ARBA" id="ARBA00001954"/>
    </source>
</evidence>
<dbReference type="SUPFAM" id="SSF54593">
    <property type="entry name" value="Glyoxalase/Bleomycin resistance protein/Dihydroxybiphenyl dioxygenase"/>
    <property type="match status" value="1"/>
</dbReference>
<dbReference type="GO" id="GO:0008198">
    <property type="term" value="F:ferrous iron binding"/>
    <property type="evidence" value="ECO:0007669"/>
    <property type="project" value="InterPro"/>
</dbReference>
<comment type="cofactor">
    <cofactor evidence="2 15">
        <name>Fe(2+)</name>
        <dbReference type="ChEBI" id="CHEBI:29033"/>
    </cofactor>
</comment>
<proteinExistence type="inferred from homology"/>
<dbReference type="InterPro" id="IPR037523">
    <property type="entry name" value="VOC_core"/>
</dbReference>
<dbReference type="EMBL" id="JABBGA010000006">
    <property type="protein sequence ID" value="NML26135.1"/>
    <property type="molecule type" value="Genomic_DNA"/>
</dbReference>
<dbReference type="InterPro" id="IPR029068">
    <property type="entry name" value="Glyas_Bleomycin-R_OHBP_Dase"/>
</dbReference>
<organism evidence="17 18">
    <name type="scientific">Zoogloea dura</name>
    <dbReference type="NCBI Taxonomy" id="2728840"/>
    <lineage>
        <taxon>Bacteria</taxon>
        <taxon>Pseudomonadati</taxon>
        <taxon>Pseudomonadota</taxon>
        <taxon>Betaproteobacteria</taxon>
        <taxon>Rhodocyclales</taxon>
        <taxon>Zoogloeaceae</taxon>
        <taxon>Zoogloea</taxon>
    </lineage>
</organism>
<evidence type="ECO:0000313" key="18">
    <source>
        <dbReference type="Proteomes" id="UP000580043"/>
    </source>
</evidence>
<dbReference type="Pfam" id="PF22247">
    <property type="entry name" value="Diox-like_N"/>
    <property type="match status" value="1"/>
</dbReference>
<dbReference type="GO" id="GO:0018577">
    <property type="term" value="F:catechol 2,3-dioxygenase activity"/>
    <property type="evidence" value="ECO:0007669"/>
    <property type="project" value="UniProtKB-EC"/>
</dbReference>
<evidence type="ECO:0000256" key="7">
    <source>
        <dbReference type="ARBA" id="ARBA00022723"/>
    </source>
</evidence>
<feature type="domain" description="VOC" evidence="16">
    <location>
        <begin position="151"/>
        <end position="271"/>
    </location>
</feature>
<keyword evidence="7" id="KW-0479">Metal-binding</keyword>
<keyword evidence="9 15" id="KW-0058">Aromatic hydrocarbons catabolism</keyword>
<dbReference type="Proteomes" id="UP000580043">
    <property type="component" value="Unassembled WGS sequence"/>
</dbReference>
<accession>A0A848G5B9</accession>
<dbReference type="Pfam" id="PF00903">
    <property type="entry name" value="Glyoxalase"/>
    <property type="match status" value="1"/>
</dbReference>
<protein>
    <recommendedName>
        <fullName evidence="6">Metapyrocatechase</fullName>
        <ecNumber evidence="5">1.13.11.2</ecNumber>
    </recommendedName>
    <alternativeName>
        <fullName evidence="14">CatO2ase</fullName>
    </alternativeName>
    <alternativeName>
        <fullName evidence="13">Catechol 2,3-dioxygenase</fullName>
    </alternativeName>
</protein>
<evidence type="ECO:0000256" key="4">
    <source>
        <dbReference type="ARBA" id="ARBA00011881"/>
    </source>
</evidence>